<reference evidence="1 2" key="1">
    <citation type="submission" date="2016-10" db="EMBL/GenBank/DDBJ databases">
        <authorList>
            <person name="de Groot N.N."/>
        </authorList>
    </citation>
    <scope>NUCLEOTIDE SEQUENCE [LARGE SCALE GENOMIC DNA]</scope>
    <source>
        <strain evidence="1 2">Nl7</strain>
    </source>
</reference>
<dbReference type="EMBL" id="FOHI01000003">
    <property type="protein sequence ID" value="SET12692.1"/>
    <property type="molecule type" value="Genomic_DNA"/>
</dbReference>
<gene>
    <name evidence="1" type="ORF">SAMN05216412_103215</name>
</gene>
<dbReference type="AlphaFoldDB" id="A0A1I0C0R9"/>
<sequence>MVDLPSDLPEHVACSIEAAVRYEVPANILLAVAEKEGGKPGQWVRNANDTYDVGPMQFNTVYLSGLAKYGIRPEHVAQPECYSYALAAWRIHMHIRNDRGDLWTKVANYHSYTPHLNAAYRADLMRRAARWEKWLGSRFATREVTFQIDKR</sequence>
<dbReference type="Proteomes" id="UP000183339">
    <property type="component" value="Unassembled WGS sequence"/>
</dbReference>
<evidence type="ECO:0000313" key="1">
    <source>
        <dbReference type="EMBL" id="SET12692.1"/>
    </source>
</evidence>
<organism evidence="1 2">
    <name type="scientific">Nitrosospira multiformis</name>
    <dbReference type="NCBI Taxonomy" id="1231"/>
    <lineage>
        <taxon>Bacteria</taxon>
        <taxon>Pseudomonadati</taxon>
        <taxon>Pseudomonadota</taxon>
        <taxon>Betaproteobacteria</taxon>
        <taxon>Nitrosomonadales</taxon>
        <taxon>Nitrosomonadaceae</taxon>
        <taxon>Nitrosospira</taxon>
    </lineage>
</organism>
<dbReference type="CDD" id="cd13400">
    <property type="entry name" value="LT_IagB-like"/>
    <property type="match status" value="1"/>
</dbReference>
<dbReference type="InterPro" id="IPR023346">
    <property type="entry name" value="Lysozyme-like_dom_sf"/>
</dbReference>
<name>A0A1I0C0R9_9PROT</name>
<proteinExistence type="predicted"/>
<dbReference type="SUPFAM" id="SSF53955">
    <property type="entry name" value="Lysozyme-like"/>
    <property type="match status" value="1"/>
</dbReference>
<accession>A0A1I0C0R9</accession>
<evidence type="ECO:0000313" key="2">
    <source>
        <dbReference type="Proteomes" id="UP000183339"/>
    </source>
</evidence>
<protein>
    <submittedName>
        <fullName evidence="1">Transglycosylase SLT domain-containing protein</fullName>
    </submittedName>
</protein>
<dbReference type="OrthoDB" id="9808681at2"/>
<dbReference type="RefSeq" id="WP_074706240.1">
    <property type="nucleotide sequence ID" value="NZ_FOHI01000003.1"/>
</dbReference>
<dbReference type="NCBIfam" id="NF010463">
    <property type="entry name" value="PRK13888.1"/>
    <property type="match status" value="1"/>
</dbReference>